<evidence type="ECO:0000256" key="2">
    <source>
        <dbReference type="ARBA" id="ARBA00010617"/>
    </source>
</evidence>
<keyword evidence="7 9" id="KW-0503">Monooxygenase</keyword>
<dbReference type="InterPro" id="IPR017972">
    <property type="entry name" value="Cyt_P450_CS"/>
</dbReference>
<evidence type="ECO:0000256" key="5">
    <source>
        <dbReference type="ARBA" id="ARBA00023002"/>
    </source>
</evidence>
<dbReference type="GO" id="GO:0016712">
    <property type="term" value="F:oxidoreductase activity, acting on paired donors, with incorporation or reduction of molecular oxygen, reduced flavin or flavoprotein as one donor, and incorporation of one atom of oxygen"/>
    <property type="evidence" value="ECO:0007669"/>
    <property type="project" value="UniProtKB-ARBA"/>
</dbReference>
<comment type="cofactor">
    <cofactor evidence="8">
        <name>heme</name>
        <dbReference type="ChEBI" id="CHEBI:30413"/>
    </cofactor>
</comment>
<dbReference type="Gene3D" id="1.10.630.10">
    <property type="entry name" value="Cytochrome P450"/>
    <property type="match status" value="1"/>
</dbReference>
<dbReference type="PRINTS" id="PR00463">
    <property type="entry name" value="EP450I"/>
</dbReference>
<keyword evidence="3 8" id="KW-0349">Heme</keyword>
<dbReference type="EMBL" id="HQ439594">
    <property type="protein sequence ID" value="AEI59777.1"/>
    <property type="molecule type" value="mRNA"/>
</dbReference>
<dbReference type="OMA" id="NINAFFM"/>
<evidence type="ECO:0000256" key="7">
    <source>
        <dbReference type="ARBA" id="ARBA00023033"/>
    </source>
</evidence>
<dbReference type="AlphaFoldDB" id="F8S1H7"/>
<dbReference type="PROSITE" id="PS00086">
    <property type="entry name" value="CYTOCHROME_P450"/>
    <property type="match status" value="1"/>
</dbReference>
<evidence type="ECO:0000256" key="10">
    <source>
        <dbReference type="SAM" id="Phobius"/>
    </source>
</evidence>
<dbReference type="SUPFAM" id="SSF48264">
    <property type="entry name" value="Cytochrome P450"/>
    <property type="match status" value="1"/>
</dbReference>
<accession>F8S1H7</accession>
<evidence type="ECO:0000256" key="1">
    <source>
        <dbReference type="ARBA" id="ARBA00004721"/>
    </source>
</evidence>
<evidence type="ECO:0000256" key="3">
    <source>
        <dbReference type="ARBA" id="ARBA00022617"/>
    </source>
</evidence>
<dbReference type="PANTHER" id="PTHR47955">
    <property type="entry name" value="CYTOCHROME P450 FAMILY 71 PROTEIN"/>
    <property type="match status" value="1"/>
</dbReference>
<feature type="transmembrane region" description="Helical" evidence="10">
    <location>
        <begin position="6"/>
        <end position="27"/>
    </location>
</feature>
<dbReference type="FunFam" id="1.10.630.10:FF:000011">
    <property type="entry name" value="Cytochrome P450 83B1"/>
    <property type="match status" value="1"/>
</dbReference>
<evidence type="ECO:0000256" key="8">
    <source>
        <dbReference type="PIRSR" id="PIRSR602401-1"/>
    </source>
</evidence>
<comment type="similarity">
    <text evidence="2 9">Belongs to the cytochrome P450 family.</text>
</comment>
<dbReference type="GO" id="GO:0051762">
    <property type="term" value="P:sesquiterpene biosynthetic process"/>
    <property type="evidence" value="ECO:0007669"/>
    <property type="project" value="UniProtKB-ARBA"/>
</dbReference>
<dbReference type="GO" id="GO:0020037">
    <property type="term" value="F:heme binding"/>
    <property type="evidence" value="ECO:0007669"/>
    <property type="project" value="InterPro"/>
</dbReference>
<comment type="pathway">
    <text evidence="1">Secondary metabolite biosynthesis; terpenoid biosynthesis.</text>
</comment>
<evidence type="ECO:0000256" key="9">
    <source>
        <dbReference type="RuleBase" id="RU000461"/>
    </source>
</evidence>
<feature type="binding site" description="axial binding residue" evidence="8">
    <location>
        <position position="442"/>
    </location>
    <ligand>
        <name>heme</name>
        <dbReference type="ChEBI" id="CHEBI:30413"/>
    </ligand>
    <ligandPart>
        <name>Fe</name>
        <dbReference type="ChEBI" id="CHEBI:18248"/>
    </ligandPart>
</feature>
<proteinExistence type="evidence at transcript level"/>
<dbReference type="OrthoDB" id="1470350at2759"/>
<sequence length="500" mass="56276">MEIFPSFQSLLFTLVSSLTLIICIKWISYYSNTKKNFPPSPRRLPIIGSLHKLGSSPHRSLAALSQNHGPVMLLHLGSVPTIVASSSEAAQEIMKTHDLSFASRPNSTILNILLYGCKDLAFAPNGEYWRQLKSIVATQLLSNAQVKSFQHVRKEEVGDMIGMLGEGCGSSIDLTPLFDSLSEKVMCRVAIGRAYDGLKLTNLLKRYLTMFTRLSVGTYIPWLSWVDRVSGLLDQAEDATKKLDEFLEDVIEEHVNKKRGDGDRNDEGKDFIDILLNAQKDKTNGFSFQRDTIKAVIMDIFGGGIDNTSTNLEWILSELIKNPRVMKKLQNEITEIAQGRSMISEEDLEKMPYLKAVVKENLRLHPPVPLLLPRIATQDAKLMGYDVPSGTQVLVNVWKIGRDSRLWEEPEEFRPERFLTNAINYKGHHFEWLPFGAGRRTCPGILFSVVILELAIANIVYKFDLALPNGVKCEDLDMSDKYGITVHRKFPLLVVATPRV</sequence>
<dbReference type="InterPro" id="IPR002401">
    <property type="entry name" value="Cyt_P450_E_grp-I"/>
</dbReference>
<reference evidence="11" key="1">
    <citation type="journal article" date="2011" name="J. Biol. Chem.">
        <title>Lettuce costunolide synthase (CYP71BL2) and its homolog (CYP71BL1) from sunflower catalyze distinct regio- and stereoselective hydroxylations in sesquiterpene lactone metabolism.</title>
        <authorList>
            <person name="Ikezawa N."/>
            <person name="Gopfert J.C."/>
            <person name="Nguyen D.T."/>
            <person name="Kim S.U."/>
            <person name="O'Maille P.E."/>
            <person name="Spring O."/>
            <person name="Ro D.K."/>
        </authorList>
    </citation>
    <scope>NUCLEOTIDE SEQUENCE</scope>
</reference>
<reference evidence="13" key="3">
    <citation type="submission" date="2017-02" db="EMBL/GenBank/DDBJ databases">
        <title>Sunflower complete genome.</title>
        <authorList>
            <person name="Langlade N."/>
            <person name="Munos S."/>
        </authorList>
    </citation>
    <scope>NUCLEOTIDE SEQUENCE [LARGE SCALE GENOMIC DNA]</scope>
    <source>
        <tissue evidence="13">Leaves</tissue>
    </source>
</reference>
<keyword evidence="4 8" id="KW-0479">Metal-binding</keyword>
<name>F8S1H7_HELAN</name>
<reference evidence="12 14" key="2">
    <citation type="journal article" date="2017" name="Nature">
        <title>The sunflower genome provides insights into oil metabolism, flowering and Asterid evolution.</title>
        <authorList>
            <person name="Badouin H."/>
            <person name="Gouzy J."/>
            <person name="Grassa C.J."/>
            <person name="Murat F."/>
            <person name="Staton S.E."/>
            <person name="Cottret L."/>
            <person name="Lelandais-Briere C."/>
            <person name="Owens G.L."/>
            <person name="Carrere S."/>
            <person name="Mayjonade B."/>
            <person name="Legrand L."/>
            <person name="Gill N."/>
            <person name="Kane N.C."/>
            <person name="Bowers J.E."/>
            <person name="Hubner S."/>
            <person name="Bellec A."/>
            <person name="Berard A."/>
            <person name="Berges H."/>
            <person name="Blanchet N."/>
            <person name="Boniface M.C."/>
            <person name="Brunel D."/>
            <person name="Catrice O."/>
            <person name="Chaidir N."/>
            <person name="Claudel C."/>
            <person name="Donnadieu C."/>
            <person name="Faraut T."/>
            <person name="Fievet G."/>
            <person name="Helmstetter N."/>
            <person name="King M."/>
            <person name="Knapp S.J."/>
            <person name="Lai Z."/>
            <person name="Le Paslier M.C."/>
            <person name="Lippi Y."/>
            <person name="Lorenzon L."/>
            <person name="Mandel J.R."/>
            <person name="Marage G."/>
            <person name="Marchand G."/>
            <person name="Marquand E."/>
            <person name="Bret-Mestries E."/>
            <person name="Morien E."/>
            <person name="Nambeesan S."/>
            <person name="Nguyen T."/>
            <person name="Pegot-Espagnet P."/>
            <person name="Pouilly N."/>
            <person name="Raftis F."/>
            <person name="Sallet E."/>
            <person name="Schiex T."/>
            <person name="Thomas J."/>
            <person name="Vandecasteele C."/>
            <person name="Vares D."/>
            <person name="Vear F."/>
            <person name="Vautrin S."/>
            <person name="Crespi M."/>
            <person name="Mangin B."/>
            <person name="Burke J.M."/>
            <person name="Salse J."/>
            <person name="Munos S."/>
            <person name="Vincourt P."/>
            <person name="Rieseberg L.H."/>
            <person name="Langlade N.B."/>
        </authorList>
    </citation>
    <scope>NUCLEOTIDE SEQUENCE</scope>
    <source>
        <strain evidence="14">cv. SF193</strain>
        <tissue evidence="12">Leaves</tissue>
    </source>
</reference>
<dbReference type="Pfam" id="PF00067">
    <property type="entry name" value="p450"/>
    <property type="match status" value="1"/>
</dbReference>
<dbReference type="GO" id="GO:0016491">
    <property type="term" value="F:oxidoreductase activity"/>
    <property type="evidence" value="ECO:0000318"/>
    <property type="project" value="GO_Central"/>
</dbReference>
<evidence type="ECO:0000313" key="14">
    <source>
        <dbReference type="Proteomes" id="UP000215914"/>
    </source>
</evidence>
<evidence type="ECO:0000313" key="11">
    <source>
        <dbReference type="EMBL" id="AEI59777.1"/>
    </source>
</evidence>
<dbReference type="GO" id="GO:0005506">
    <property type="term" value="F:iron ion binding"/>
    <property type="evidence" value="ECO:0007669"/>
    <property type="project" value="InterPro"/>
</dbReference>
<evidence type="ECO:0000256" key="6">
    <source>
        <dbReference type="ARBA" id="ARBA00023004"/>
    </source>
</evidence>
<dbReference type="Proteomes" id="UP000215914">
    <property type="component" value="Chromosome 4"/>
</dbReference>
<keyword evidence="10" id="KW-1133">Transmembrane helix</keyword>
<keyword evidence="10" id="KW-0812">Transmembrane</keyword>
<dbReference type="PRINTS" id="PR00385">
    <property type="entry name" value="P450"/>
</dbReference>
<dbReference type="CDD" id="cd11072">
    <property type="entry name" value="CYP71-like"/>
    <property type="match status" value="1"/>
</dbReference>
<dbReference type="InterPro" id="IPR036396">
    <property type="entry name" value="Cyt_P450_sf"/>
</dbReference>
<dbReference type="PANTHER" id="PTHR47955:SF16">
    <property type="entry name" value="CYTOCHROME P450"/>
    <property type="match status" value="1"/>
</dbReference>
<keyword evidence="14" id="KW-1185">Reference proteome</keyword>
<dbReference type="InterPro" id="IPR001128">
    <property type="entry name" value="Cyt_P450"/>
</dbReference>
<dbReference type="Gramene" id="mRNA:HanXRQr2_Chr04g0148741">
    <property type="protein sequence ID" value="mRNA:HanXRQr2_Chr04g0148741"/>
    <property type="gene ID" value="HanXRQr2_Chr04g0148741"/>
</dbReference>
<organism evidence="11">
    <name type="scientific">Helianthus annuus</name>
    <name type="common">Common sunflower</name>
    <dbReference type="NCBI Taxonomy" id="4232"/>
    <lineage>
        <taxon>Eukaryota</taxon>
        <taxon>Viridiplantae</taxon>
        <taxon>Streptophyta</taxon>
        <taxon>Embryophyta</taxon>
        <taxon>Tracheophyta</taxon>
        <taxon>Spermatophyta</taxon>
        <taxon>Magnoliopsida</taxon>
        <taxon>eudicotyledons</taxon>
        <taxon>Gunneridae</taxon>
        <taxon>Pentapetalae</taxon>
        <taxon>asterids</taxon>
        <taxon>campanulids</taxon>
        <taxon>Asterales</taxon>
        <taxon>Asteraceae</taxon>
        <taxon>Asteroideae</taxon>
        <taxon>Heliantheae alliance</taxon>
        <taxon>Heliantheae</taxon>
        <taxon>Helianthus</taxon>
    </lineage>
</organism>
<keyword evidence="6 8" id="KW-0408">Iron</keyword>
<dbReference type="FunCoup" id="F8S1H7">
    <property type="interactions" value="901"/>
</dbReference>
<evidence type="ECO:0000256" key="4">
    <source>
        <dbReference type="ARBA" id="ARBA00022723"/>
    </source>
</evidence>
<gene>
    <name evidence="13" type="ORF">HannXRQ_Chr04g0101261</name>
    <name evidence="12" type="ORF">HanXRQr2_Chr04g0148741</name>
</gene>
<evidence type="ECO:0000313" key="12">
    <source>
        <dbReference type="EMBL" id="KAF5808720.1"/>
    </source>
</evidence>
<keyword evidence="5 9" id="KW-0560">Oxidoreductase</keyword>
<dbReference type="EMBL" id="CM007893">
    <property type="protein sequence ID" value="OTG27548.1"/>
    <property type="molecule type" value="Genomic_DNA"/>
</dbReference>
<dbReference type="EMBL" id="MNCJ02000319">
    <property type="protein sequence ID" value="KAF5808720.1"/>
    <property type="molecule type" value="Genomic_DNA"/>
</dbReference>
<reference evidence="12" key="4">
    <citation type="submission" date="2020-06" db="EMBL/GenBank/DDBJ databases">
        <title>Helianthus annuus Genome sequencing and assembly Release 2.</title>
        <authorList>
            <person name="Gouzy J."/>
            <person name="Langlade N."/>
            <person name="Munos S."/>
        </authorList>
    </citation>
    <scope>NUCLEOTIDE SEQUENCE</scope>
    <source>
        <tissue evidence="12">Leaves</tissue>
    </source>
</reference>
<protein>
    <submittedName>
        <fullName evidence="11 13">Cytochrome P450</fullName>
    </submittedName>
</protein>
<evidence type="ECO:0000313" key="13">
    <source>
        <dbReference type="EMBL" id="OTG27548.1"/>
    </source>
</evidence>
<keyword evidence="10" id="KW-0472">Membrane</keyword>